<sequence>MSRKELKQAAKDQLRGHWGWAVCLSLFAYVIIYGAEDIVSLIFDKREIVYTRIDEMANGVVYHQSTTSSVINLIVSVLLGLIVWGVYYTLLQFRDKGDQPNIFKGMFSAYTDGKFTSSFITYLVELIFLILWTLLFIIPGIIKAFSYAMTPYIMKDLYDAGKTPTMTEAITKSRHLMNGHKTDLFVLWLSFIGWAILSVITLGIGFIWLVPYYRQTMVNFYRDLAGDQFLKEN</sequence>
<proteinExistence type="predicted"/>
<dbReference type="eggNOG" id="COG5523">
    <property type="taxonomic scope" value="Bacteria"/>
</dbReference>
<gene>
    <name evidence="2" type="ORF">HMPREF0493_0689</name>
</gene>
<evidence type="ECO:0000256" key="1">
    <source>
        <dbReference type="SAM" id="Phobius"/>
    </source>
</evidence>
<feature type="transmembrane region" description="Helical" evidence="1">
    <location>
        <begin position="70"/>
        <end position="90"/>
    </location>
</feature>
<feature type="transmembrane region" description="Helical" evidence="1">
    <location>
        <begin position="119"/>
        <end position="142"/>
    </location>
</feature>
<dbReference type="OrthoDB" id="9784844at2"/>
<dbReference type="STRING" id="83683.B1745_06905"/>
<accession>D4YT28</accession>
<evidence type="ECO:0000313" key="3">
    <source>
        <dbReference type="Proteomes" id="UP000004069"/>
    </source>
</evidence>
<dbReference type="PANTHER" id="PTHR40076:SF1">
    <property type="entry name" value="MEMBRANE PROTEIN"/>
    <property type="match status" value="1"/>
</dbReference>
<protein>
    <recommendedName>
        <fullName evidence="4">Integral membrane protein</fullName>
    </recommendedName>
</protein>
<keyword evidence="3" id="KW-1185">Reference proteome</keyword>
<keyword evidence="1" id="KW-0812">Transmembrane</keyword>
<feature type="transmembrane region" description="Helical" evidence="1">
    <location>
        <begin position="185"/>
        <end position="210"/>
    </location>
</feature>
<name>D4YT28_9LACO</name>
<evidence type="ECO:0000313" key="2">
    <source>
        <dbReference type="EMBL" id="EFG55684.1"/>
    </source>
</evidence>
<keyword evidence="1" id="KW-1133">Transmembrane helix</keyword>
<reference evidence="2 3" key="1">
    <citation type="submission" date="2010-04" db="EMBL/GenBank/DDBJ databases">
        <authorList>
            <person name="Muzny D."/>
            <person name="Qin X."/>
            <person name="Deng J."/>
            <person name="Jiang H."/>
            <person name="Liu Y."/>
            <person name="Qu J."/>
            <person name="Song X.-Z."/>
            <person name="Zhang L."/>
            <person name="Thornton R."/>
            <person name="Coyle M."/>
            <person name="Francisco L."/>
            <person name="Jackson L."/>
            <person name="Javaid M."/>
            <person name="Korchina V."/>
            <person name="Kovar C."/>
            <person name="Mata R."/>
            <person name="Mathew T."/>
            <person name="Ngo R."/>
            <person name="Nguyen L."/>
            <person name="Nguyen N."/>
            <person name="Okwuonu G."/>
            <person name="Ongeri F."/>
            <person name="Pham C."/>
            <person name="Simmons D."/>
            <person name="Wilczek-Boney K."/>
            <person name="Hale W."/>
            <person name="Jakkamsetti A."/>
            <person name="Pham P."/>
            <person name="Ruth R."/>
            <person name="San Lucas F."/>
            <person name="Warren J."/>
            <person name="Zhang J."/>
            <person name="Zhao Z."/>
            <person name="Zhou C."/>
            <person name="Zhu D."/>
            <person name="Lee S."/>
            <person name="Bess C."/>
            <person name="Blankenburg K."/>
            <person name="Forbes L."/>
            <person name="Fu Q."/>
            <person name="Gubbala S."/>
            <person name="Hirani K."/>
            <person name="Jayaseelan J.C."/>
            <person name="Lara F."/>
            <person name="Munidasa M."/>
            <person name="Palculict T."/>
            <person name="Patil S."/>
            <person name="Pu L.-L."/>
            <person name="Saada N."/>
            <person name="Tang L."/>
            <person name="Weissenberger G."/>
            <person name="Zhu Y."/>
            <person name="Hemphill L."/>
            <person name="Shang Y."/>
            <person name="Youmans B."/>
            <person name="Ayvaz T."/>
            <person name="Ross M."/>
            <person name="Santibanez J."/>
            <person name="Aqrawi P."/>
            <person name="Gross S."/>
            <person name="Joshi V."/>
            <person name="Fowler G."/>
            <person name="Nazareth L."/>
            <person name="Reid J."/>
            <person name="Worley K."/>
            <person name="Petrosino J."/>
            <person name="Highlander S."/>
            <person name="Gibbs R."/>
        </authorList>
    </citation>
    <scope>NUCLEOTIDE SEQUENCE [LARGE SCALE GENOMIC DNA]</scope>
    <source>
        <strain evidence="2 3">DSM 11664</strain>
    </source>
</reference>
<dbReference type="Proteomes" id="UP000004069">
    <property type="component" value="Unassembled WGS sequence"/>
</dbReference>
<dbReference type="InterPro" id="IPR010380">
    <property type="entry name" value="DUF975"/>
</dbReference>
<dbReference type="PANTHER" id="PTHR40076">
    <property type="entry name" value="MEMBRANE PROTEIN-RELATED"/>
    <property type="match status" value="1"/>
</dbReference>
<dbReference type="AlphaFoldDB" id="D4YT28"/>
<dbReference type="RefSeq" id="WP_006351842.1">
    <property type="nucleotide sequence ID" value="NZ_ADNY01000026.1"/>
</dbReference>
<dbReference type="EMBL" id="ADNY01000026">
    <property type="protein sequence ID" value="EFG55684.1"/>
    <property type="molecule type" value="Genomic_DNA"/>
</dbReference>
<comment type="caution">
    <text evidence="2">The sequence shown here is derived from an EMBL/GenBank/DDBJ whole genome shotgun (WGS) entry which is preliminary data.</text>
</comment>
<feature type="transmembrane region" description="Helical" evidence="1">
    <location>
        <begin position="20"/>
        <end position="43"/>
    </location>
</feature>
<organism evidence="2 3">
    <name type="scientific">Lactobacillus amylolyticus DSM 11664</name>
    <dbReference type="NCBI Taxonomy" id="585524"/>
    <lineage>
        <taxon>Bacteria</taxon>
        <taxon>Bacillati</taxon>
        <taxon>Bacillota</taxon>
        <taxon>Bacilli</taxon>
        <taxon>Lactobacillales</taxon>
        <taxon>Lactobacillaceae</taxon>
        <taxon>Lactobacillus</taxon>
    </lineage>
</organism>
<keyword evidence="1" id="KW-0472">Membrane</keyword>
<dbReference type="Pfam" id="PF06161">
    <property type="entry name" value="DUF975"/>
    <property type="match status" value="1"/>
</dbReference>
<dbReference type="PATRIC" id="fig|585524.9.peg.863"/>
<evidence type="ECO:0008006" key="4">
    <source>
        <dbReference type="Google" id="ProtNLM"/>
    </source>
</evidence>